<evidence type="ECO:0000256" key="1">
    <source>
        <dbReference type="SAM" id="MobiDB-lite"/>
    </source>
</evidence>
<evidence type="ECO:0000313" key="2">
    <source>
        <dbReference type="EMBL" id="TKI91872.1"/>
    </source>
</evidence>
<proteinExistence type="predicted"/>
<feature type="non-terminal residue" evidence="2">
    <location>
        <position position="21"/>
    </location>
</feature>
<sequence length="21" mass="2364">MAMTNKNVRVENDFLGGKELP</sequence>
<dbReference type="AlphaFoldDB" id="A0A9X9F2W6"/>
<protein>
    <submittedName>
        <fullName evidence="2">Aspartate ammonia-lyase</fullName>
    </submittedName>
</protein>
<feature type="region of interest" description="Disordered" evidence="1">
    <location>
        <begin position="1"/>
        <end position="21"/>
    </location>
</feature>
<dbReference type="Proteomes" id="UP000308444">
    <property type="component" value="Unassembled WGS sequence"/>
</dbReference>
<accession>A0A9X9F2W6</accession>
<dbReference type="EMBL" id="SZOH01003086">
    <property type="protein sequence ID" value="TKI91872.1"/>
    <property type="molecule type" value="Genomic_DNA"/>
</dbReference>
<gene>
    <name evidence="2" type="ORF">FC695_32135</name>
</gene>
<organism evidence="2 3">
    <name type="scientific">Bacillus cereus</name>
    <dbReference type="NCBI Taxonomy" id="1396"/>
    <lineage>
        <taxon>Bacteria</taxon>
        <taxon>Bacillati</taxon>
        <taxon>Bacillota</taxon>
        <taxon>Bacilli</taxon>
        <taxon>Bacillales</taxon>
        <taxon>Bacillaceae</taxon>
        <taxon>Bacillus</taxon>
        <taxon>Bacillus cereus group</taxon>
    </lineage>
</organism>
<comment type="caution">
    <text evidence="2">The sequence shown here is derived from an EMBL/GenBank/DDBJ whole genome shotgun (WGS) entry which is preliminary data.</text>
</comment>
<reference evidence="2 3" key="1">
    <citation type="journal article" date="2019" name="Environ. Microbiol.">
        <title>An active ?-lactamase is a part of an orchestrated cell wall stress resistance network of Bacillus subtilis and related rhizosphere species.</title>
        <authorList>
            <person name="Bucher T."/>
            <person name="Keren-Paz A."/>
            <person name="Hausser J."/>
            <person name="Olender T."/>
            <person name="Cytryn E."/>
            <person name="Kolodkin-Gal I."/>
        </authorList>
    </citation>
    <scope>NUCLEOTIDE SEQUENCE [LARGE SCALE GENOMIC DNA]</scope>
    <source>
        <strain evidence="2 3">I32</strain>
    </source>
</reference>
<name>A0A9X9F2W6_BACCE</name>
<evidence type="ECO:0000313" key="3">
    <source>
        <dbReference type="Proteomes" id="UP000308444"/>
    </source>
</evidence>